<proteinExistence type="predicted"/>
<protein>
    <submittedName>
        <fullName evidence="1">Uncharacterized protein</fullName>
    </submittedName>
</protein>
<name>A0A2P2LAB9_RHIMU</name>
<sequence length="13" mass="1598">MCFILLIFVRFPV</sequence>
<accession>A0A2P2LAB9</accession>
<organism evidence="1">
    <name type="scientific">Rhizophora mucronata</name>
    <name type="common">Asiatic mangrove</name>
    <dbReference type="NCBI Taxonomy" id="61149"/>
    <lineage>
        <taxon>Eukaryota</taxon>
        <taxon>Viridiplantae</taxon>
        <taxon>Streptophyta</taxon>
        <taxon>Embryophyta</taxon>
        <taxon>Tracheophyta</taxon>
        <taxon>Spermatophyta</taxon>
        <taxon>Magnoliopsida</taxon>
        <taxon>eudicotyledons</taxon>
        <taxon>Gunneridae</taxon>
        <taxon>Pentapetalae</taxon>
        <taxon>rosids</taxon>
        <taxon>fabids</taxon>
        <taxon>Malpighiales</taxon>
        <taxon>Rhizophoraceae</taxon>
        <taxon>Rhizophora</taxon>
    </lineage>
</organism>
<dbReference type="EMBL" id="GGEC01034441">
    <property type="protein sequence ID" value="MBX14925.1"/>
    <property type="molecule type" value="Transcribed_RNA"/>
</dbReference>
<reference evidence="1" key="1">
    <citation type="submission" date="2018-02" db="EMBL/GenBank/DDBJ databases">
        <title>Rhizophora mucronata_Transcriptome.</title>
        <authorList>
            <person name="Meera S.P."/>
            <person name="Sreeshan A."/>
            <person name="Augustine A."/>
        </authorList>
    </citation>
    <scope>NUCLEOTIDE SEQUENCE</scope>
    <source>
        <tissue evidence="1">Leaf</tissue>
    </source>
</reference>
<evidence type="ECO:0000313" key="1">
    <source>
        <dbReference type="EMBL" id="MBX14925.1"/>
    </source>
</evidence>